<feature type="transmembrane region" description="Helical" evidence="1">
    <location>
        <begin position="52"/>
        <end position="71"/>
    </location>
</feature>
<dbReference type="RefSeq" id="WP_173221453.1">
    <property type="nucleotide sequence ID" value="NZ_CP048104.1"/>
</dbReference>
<evidence type="ECO:0000256" key="1">
    <source>
        <dbReference type="SAM" id="Phobius"/>
    </source>
</evidence>
<feature type="transmembrane region" description="Helical" evidence="1">
    <location>
        <begin position="284"/>
        <end position="304"/>
    </location>
</feature>
<dbReference type="Proteomes" id="UP000503088">
    <property type="component" value="Chromosome"/>
</dbReference>
<sequence length="408" mass="47693">MTDHIGKLYSVRLQSAWKKGIRYALLIIQGLHFLPVFFLLFLYFGYKVFLDWLPATFPTYLLIAVIMSGVLTRTQIRTLLKEPDPVFLMPAQNQLREYFRSSLQYSVIIQLLKTTVWMGFLFPLFFDRIGGIGAFFLSLVTVLFLKTWNVWIRWLEILSGMTKGLSLTLRGVTNLLITAWLFYGALFGLPLVIALLWLGCVTLYCRKRTPPSHIIPWDRLIALEQQTVSRYYRLANQFIDVPFIGNEIKPRPWLTFFYKWLPFRSKNTYLYLYLRTFFRYSEPFGVTIRLTLISTGLLCLFSFLPWYFTASIYFGGLYLTAIQLPWIRRIHRYQPWFWLYPLPVKQQQTDLARLLTFVLGIQGTLILLPPLVLQSQPLGLLLILLILGWTGSYPLSHLYLSKTKGSPS</sequence>
<feature type="transmembrane region" description="Helical" evidence="1">
    <location>
        <begin position="351"/>
        <end position="372"/>
    </location>
</feature>
<keyword evidence="1" id="KW-0812">Transmembrane</keyword>
<dbReference type="PIRSF" id="PIRSF037259">
    <property type="entry name" value="EcsB_ABC"/>
    <property type="match status" value="1"/>
</dbReference>
<dbReference type="EMBL" id="CP048104">
    <property type="protein sequence ID" value="QKG84091.1"/>
    <property type="molecule type" value="Genomic_DNA"/>
</dbReference>
<name>A0A7D4BPH1_9BACL</name>
<accession>A0A7D4BPH1</accession>
<gene>
    <name evidence="2" type="ORF">GXN76_06115</name>
</gene>
<evidence type="ECO:0000313" key="3">
    <source>
        <dbReference type="Proteomes" id="UP000503088"/>
    </source>
</evidence>
<protein>
    <submittedName>
        <fullName evidence="2">ABC transporter permease</fullName>
    </submittedName>
</protein>
<evidence type="ECO:0000313" key="2">
    <source>
        <dbReference type="EMBL" id="QKG84091.1"/>
    </source>
</evidence>
<proteinExistence type="predicted"/>
<dbReference type="InterPro" id="IPR010288">
    <property type="entry name" value="EcsB_ABC"/>
</dbReference>
<feature type="transmembrane region" description="Helical" evidence="1">
    <location>
        <begin position="21"/>
        <end position="46"/>
    </location>
</feature>
<feature type="transmembrane region" description="Helical" evidence="1">
    <location>
        <begin position="378"/>
        <end position="400"/>
    </location>
</feature>
<dbReference type="KEGG" id="kpul:GXN76_06115"/>
<keyword evidence="1" id="KW-1133">Transmembrane helix</keyword>
<dbReference type="GO" id="GO:0016020">
    <property type="term" value="C:membrane"/>
    <property type="evidence" value="ECO:0007669"/>
    <property type="project" value="InterPro"/>
</dbReference>
<dbReference type="Pfam" id="PF05975">
    <property type="entry name" value="EcsB"/>
    <property type="match status" value="1"/>
</dbReference>
<dbReference type="AlphaFoldDB" id="A0A7D4BPH1"/>
<feature type="transmembrane region" description="Helical" evidence="1">
    <location>
        <begin position="310"/>
        <end position="330"/>
    </location>
</feature>
<feature type="transmembrane region" description="Helical" evidence="1">
    <location>
        <begin position="132"/>
        <end position="152"/>
    </location>
</feature>
<reference evidence="2 3" key="1">
    <citation type="submission" date="2020-01" db="EMBL/GenBank/DDBJ databases">
        <authorList>
            <person name="Gulvik C.A."/>
            <person name="Batra D.G."/>
        </authorList>
    </citation>
    <scope>NUCLEOTIDE SEQUENCE [LARGE SCALE GENOMIC DNA]</scope>
    <source>
        <strain evidence="2 3">W9323</strain>
    </source>
</reference>
<keyword evidence="1" id="KW-0472">Membrane</keyword>
<keyword evidence="3" id="KW-1185">Reference proteome</keyword>
<organism evidence="2 3">
    <name type="scientific">Kroppenstedtia pulmonis</name>
    <dbReference type="NCBI Taxonomy" id="1380685"/>
    <lineage>
        <taxon>Bacteria</taxon>
        <taxon>Bacillati</taxon>
        <taxon>Bacillota</taxon>
        <taxon>Bacilli</taxon>
        <taxon>Bacillales</taxon>
        <taxon>Thermoactinomycetaceae</taxon>
        <taxon>Kroppenstedtia</taxon>
    </lineage>
</organism>